<protein>
    <recommendedName>
        <fullName evidence="1">DUF8039 domain-containing protein</fullName>
    </recommendedName>
</protein>
<proteinExistence type="predicted"/>
<dbReference type="InterPro" id="IPR058352">
    <property type="entry name" value="DUF8039"/>
</dbReference>
<dbReference type="Pfam" id="PF26133">
    <property type="entry name" value="DUF8039"/>
    <property type="match status" value="1"/>
</dbReference>
<keyword evidence="3" id="KW-1185">Reference proteome</keyword>
<accession>A0A2P5ADM4</accession>
<sequence length="103" mass="11157">MDVEVPQAKCQREQTHIDVDICVGMSTQGKKNRPCKFAVGSRDNIVAIGHVQDSLDGTLLHGREIGESNYRVLIEIVLNYNALLPIPNADDPDTSNVGLALGS</sequence>
<evidence type="ECO:0000259" key="1">
    <source>
        <dbReference type="Pfam" id="PF26133"/>
    </source>
</evidence>
<dbReference type="AlphaFoldDB" id="A0A2P5ADM4"/>
<dbReference type="InParanoid" id="A0A2P5ADM4"/>
<comment type="caution">
    <text evidence="2">The sequence shown here is derived from an EMBL/GenBank/DDBJ whole genome shotgun (WGS) entry which is preliminary data.</text>
</comment>
<organism evidence="2 3">
    <name type="scientific">Trema orientale</name>
    <name type="common">Charcoal tree</name>
    <name type="synonym">Celtis orientalis</name>
    <dbReference type="NCBI Taxonomy" id="63057"/>
    <lineage>
        <taxon>Eukaryota</taxon>
        <taxon>Viridiplantae</taxon>
        <taxon>Streptophyta</taxon>
        <taxon>Embryophyta</taxon>
        <taxon>Tracheophyta</taxon>
        <taxon>Spermatophyta</taxon>
        <taxon>Magnoliopsida</taxon>
        <taxon>eudicotyledons</taxon>
        <taxon>Gunneridae</taxon>
        <taxon>Pentapetalae</taxon>
        <taxon>rosids</taxon>
        <taxon>fabids</taxon>
        <taxon>Rosales</taxon>
        <taxon>Cannabaceae</taxon>
        <taxon>Trema</taxon>
    </lineage>
</organism>
<reference evidence="3" key="1">
    <citation type="submission" date="2016-06" db="EMBL/GenBank/DDBJ databases">
        <title>Parallel loss of symbiosis genes in relatives of nitrogen-fixing non-legume Parasponia.</title>
        <authorList>
            <person name="Van Velzen R."/>
            <person name="Holmer R."/>
            <person name="Bu F."/>
            <person name="Rutten L."/>
            <person name="Van Zeijl A."/>
            <person name="Liu W."/>
            <person name="Santuari L."/>
            <person name="Cao Q."/>
            <person name="Sharma T."/>
            <person name="Shen D."/>
            <person name="Roswanjaya Y."/>
            <person name="Wardhani T."/>
            <person name="Kalhor M.S."/>
            <person name="Jansen J."/>
            <person name="Van den Hoogen J."/>
            <person name="Gungor B."/>
            <person name="Hartog M."/>
            <person name="Hontelez J."/>
            <person name="Verver J."/>
            <person name="Yang W.-C."/>
            <person name="Schijlen E."/>
            <person name="Repin R."/>
            <person name="Schilthuizen M."/>
            <person name="Schranz E."/>
            <person name="Heidstra R."/>
            <person name="Miyata K."/>
            <person name="Fedorova E."/>
            <person name="Kohlen W."/>
            <person name="Bisseling T."/>
            <person name="Smit S."/>
            <person name="Geurts R."/>
        </authorList>
    </citation>
    <scope>NUCLEOTIDE SEQUENCE [LARGE SCALE GENOMIC DNA]</scope>
    <source>
        <strain evidence="3">cv. RG33-2</strain>
    </source>
</reference>
<name>A0A2P5ADM4_TREOI</name>
<feature type="non-terminal residue" evidence="2">
    <location>
        <position position="103"/>
    </location>
</feature>
<dbReference type="Proteomes" id="UP000237000">
    <property type="component" value="Unassembled WGS sequence"/>
</dbReference>
<dbReference type="EMBL" id="JXTC01000923">
    <property type="protein sequence ID" value="PON34641.1"/>
    <property type="molecule type" value="Genomic_DNA"/>
</dbReference>
<evidence type="ECO:0000313" key="2">
    <source>
        <dbReference type="EMBL" id="PON34641.1"/>
    </source>
</evidence>
<gene>
    <name evidence="2" type="ORF">TorRG33x02_352930</name>
</gene>
<dbReference type="OrthoDB" id="1683330at2759"/>
<feature type="domain" description="DUF8039" evidence="1">
    <location>
        <begin position="31"/>
        <end position="102"/>
    </location>
</feature>
<evidence type="ECO:0000313" key="3">
    <source>
        <dbReference type="Proteomes" id="UP000237000"/>
    </source>
</evidence>